<reference evidence="6 7" key="1">
    <citation type="submission" date="2019-06" db="EMBL/GenBank/DDBJ databases">
        <title>Sequencing the genomes of 1000 actinobacteria strains.</title>
        <authorList>
            <person name="Klenk H.-P."/>
        </authorList>
    </citation>
    <scope>NUCLEOTIDE SEQUENCE [LARGE SCALE GENOMIC DNA]</scope>
    <source>
        <strain evidence="6 7">DSM 18607</strain>
    </source>
</reference>
<dbReference type="InterPro" id="IPR003961">
    <property type="entry name" value="FN3_dom"/>
</dbReference>
<dbReference type="Gene3D" id="2.60.40.10">
    <property type="entry name" value="Immunoglobulins"/>
    <property type="match status" value="3"/>
</dbReference>
<dbReference type="InterPro" id="IPR013783">
    <property type="entry name" value="Ig-like_fold"/>
</dbReference>
<evidence type="ECO:0000313" key="6">
    <source>
        <dbReference type="EMBL" id="TQJ09199.1"/>
    </source>
</evidence>
<sequence>MPLRRPASHPVRPRTARRRLGVLAATVALVATGLGAVAAAPAGAATTSPLPTSAALTWGTNGRVHEVLATGGRLVVAGAFSALVGPSGASRAAGNVAVFDPATGTFAAGFAARTNGAVLSVATDGTTLWLGGDFTSVNGQPRTRLAAVSLATGALTPWAPSAANSVNALALVGGDVLVGGSFLSVSTTSGTTGPYLARLTTSGARSAVPAPAPDAQVRTFLVAPGGGSVYVGGDFAVMGGNTTAARKLARLSVATGQLDTTFASGPTNGTTRGPVQAVAGDGTSVYVAVGGGGGACAALDTITGATRWSQRANGDMQGVEVVDGVVYCGGHFGGTASFGGQDRQKIAAVDPATGTVLAWAPRVDSPLGIWSMDADATSLYVGGDFTRFGATTGLGHLAQVVPPSAQSVPAPVTALVGTAYDGRVELTWSAPDTDHGSPVTWYTVTRRSGGTTKVVASRQKTPAFDDTAVVDGTTYAYDVVAVNALGASATTTVSGLVPARGAAAAPAAPRDVLATVSTSQVDVAWRTPSATGGSPVTGYRVYRTPSGGSRVLVGSTGAAATTWTDPGAAAGTSYTYEVSALNAVGEGPRAAALPVTPTSSLPPTPVVTATSQTGPQVLVTWTVGATTGPPITKYVVVRDRIRVTTLPATSQGGGSWVDTDVVKGQTYRYQVKSVSAAGTSKVSKAVLVTVR</sequence>
<dbReference type="PANTHER" id="PTHR13817">
    <property type="entry name" value="TITIN"/>
    <property type="match status" value="1"/>
</dbReference>
<dbReference type="EMBL" id="VFMN01000001">
    <property type="protein sequence ID" value="TQJ09199.1"/>
    <property type="molecule type" value="Genomic_DNA"/>
</dbReference>
<comment type="caution">
    <text evidence="6">The sequence shown here is derived from an EMBL/GenBank/DDBJ whole genome shotgun (WGS) entry which is preliminary data.</text>
</comment>
<dbReference type="CDD" id="cd00063">
    <property type="entry name" value="FN3"/>
    <property type="match status" value="3"/>
</dbReference>
<keyword evidence="1" id="KW-0677">Repeat</keyword>
<keyword evidence="2" id="KW-0378">Hydrolase</keyword>
<dbReference type="Proteomes" id="UP000317893">
    <property type="component" value="Unassembled WGS sequence"/>
</dbReference>
<protein>
    <submittedName>
        <fullName evidence="6">Fibronectin type 3 domain-containing protein</fullName>
    </submittedName>
</protein>
<evidence type="ECO:0000256" key="3">
    <source>
        <dbReference type="ARBA" id="ARBA00023326"/>
    </source>
</evidence>
<name>A0A542E1P8_9MICO</name>
<feature type="domain" description="Fibronectin type-III" evidence="5">
    <location>
        <begin position="505"/>
        <end position="601"/>
    </location>
</feature>
<dbReference type="PANTHER" id="PTHR13817:SF151">
    <property type="entry name" value="TITIN"/>
    <property type="match status" value="1"/>
</dbReference>
<proteinExistence type="predicted"/>
<keyword evidence="3" id="KW-0624">Polysaccharide degradation</keyword>
<dbReference type="InterPro" id="IPR011047">
    <property type="entry name" value="Quinoprotein_ADH-like_sf"/>
</dbReference>
<dbReference type="RefSeq" id="WP_141848608.1">
    <property type="nucleotide sequence ID" value="NZ_BAAAPR010000005.1"/>
</dbReference>
<dbReference type="PROSITE" id="PS50853">
    <property type="entry name" value="FN3"/>
    <property type="match status" value="3"/>
</dbReference>
<dbReference type="Gene3D" id="2.130.10.10">
    <property type="entry name" value="YVTN repeat-like/Quinoprotein amine dehydrogenase"/>
    <property type="match status" value="1"/>
</dbReference>
<dbReference type="OrthoDB" id="4853133at2"/>
<evidence type="ECO:0000256" key="4">
    <source>
        <dbReference type="SAM" id="SignalP"/>
    </source>
</evidence>
<evidence type="ECO:0000313" key="7">
    <source>
        <dbReference type="Proteomes" id="UP000317893"/>
    </source>
</evidence>
<evidence type="ECO:0000259" key="5">
    <source>
        <dbReference type="PROSITE" id="PS50853"/>
    </source>
</evidence>
<evidence type="ECO:0000256" key="1">
    <source>
        <dbReference type="ARBA" id="ARBA00022737"/>
    </source>
</evidence>
<accession>A0A542E1P8</accession>
<evidence type="ECO:0000256" key="2">
    <source>
        <dbReference type="ARBA" id="ARBA00023295"/>
    </source>
</evidence>
<dbReference type="SUPFAM" id="SSF49265">
    <property type="entry name" value="Fibronectin type III"/>
    <property type="match status" value="2"/>
</dbReference>
<feature type="chain" id="PRO_5021879095" evidence="4">
    <location>
        <begin position="45"/>
        <end position="691"/>
    </location>
</feature>
<dbReference type="GO" id="GO:0000272">
    <property type="term" value="P:polysaccharide catabolic process"/>
    <property type="evidence" value="ECO:0007669"/>
    <property type="project" value="UniProtKB-KW"/>
</dbReference>
<dbReference type="InterPro" id="IPR015943">
    <property type="entry name" value="WD40/YVTN_repeat-like_dom_sf"/>
</dbReference>
<gene>
    <name evidence="6" type="ORF">FB458_2307</name>
</gene>
<dbReference type="AlphaFoldDB" id="A0A542E1P8"/>
<feature type="domain" description="Fibronectin type-III" evidence="5">
    <location>
        <begin position="602"/>
        <end position="691"/>
    </location>
</feature>
<keyword evidence="3" id="KW-0119">Carbohydrate metabolism</keyword>
<dbReference type="InterPro" id="IPR036116">
    <property type="entry name" value="FN3_sf"/>
</dbReference>
<organism evidence="6 7">
    <name type="scientific">Lapillicoccus jejuensis</name>
    <dbReference type="NCBI Taxonomy" id="402171"/>
    <lineage>
        <taxon>Bacteria</taxon>
        <taxon>Bacillati</taxon>
        <taxon>Actinomycetota</taxon>
        <taxon>Actinomycetes</taxon>
        <taxon>Micrococcales</taxon>
        <taxon>Intrasporangiaceae</taxon>
        <taxon>Lapillicoccus</taxon>
    </lineage>
</organism>
<feature type="signal peptide" evidence="4">
    <location>
        <begin position="1"/>
        <end position="44"/>
    </location>
</feature>
<dbReference type="Pfam" id="PF00041">
    <property type="entry name" value="fn3"/>
    <property type="match status" value="1"/>
</dbReference>
<keyword evidence="4" id="KW-0732">Signal</keyword>
<dbReference type="InterPro" id="IPR050964">
    <property type="entry name" value="Striated_Muscle_Regulatory"/>
</dbReference>
<keyword evidence="2" id="KW-0326">Glycosidase</keyword>
<dbReference type="GO" id="GO:0016798">
    <property type="term" value="F:hydrolase activity, acting on glycosyl bonds"/>
    <property type="evidence" value="ECO:0007669"/>
    <property type="project" value="UniProtKB-KW"/>
</dbReference>
<keyword evidence="7" id="KW-1185">Reference proteome</keyword>
<dbReference type="SUPFAM" id="SSF50998">
    <property type="entry name" value="Quinoprotein alcohol dehydrogenase-like"/>
    <property type="match status" value="1"/>
</dbReference>
<dbReference type="SMART" id="SM00060">
    <property type="entry name" value="FN3"/>
    <property type="match status" value="3"/>
</dbReference>
<feature type="domain" description="Fibronectin type-III" evidence="5">
    <location>
        <begin position="408"/>
        <end position="502"/>
    </location>
</feature>